<dbReference type="EMBL" id="JAMZEC010000001">
    <property type="protein sequence ID" value="MCP2345126.1"/>
    <property type="molecule type" value="Genomic_DNA"/>
</dbReference>
<dbReference type="PROSITE" id="PS51900">
    <property type="entry name" value="CB"/>
    <property type="match status" value="1"/>
</dbReference>
<organism evidence="6 7">
    <name type="scientific">Nonomuraea roseoviolacea subsp. carminata</name>
    <dbReference type="NCBI Taxonomy" id="160689"/>
    <lineage>
        <taxon>Bacteria</taxon>
        <taxon>Bacillati</taxon>
        <taxon>Actinomycetota</taxon>
        <taxon>Actinomycetes</taxon>
        <taxon>Streptosporangiales</taxon>
        <taxon>Streptosporangiaceae</taxon>
        <taxon>Nonomuraea</taxon>
    </lineage>
</organism>
<dbReference type="PANTHER" id="PTHR30349">
    <property type="entry name" value="PHAGE INTEGRASE-RELATED"/>
    <property type="match status" value="1"/>
</dbReference>
<dbReference type="RefSeq" id="WP_253766449.1">
    <property type="nucleotide sequence ID" value="NZ_BAAAVE010000016.1"/>
</dbReference>
<dbReference type="InterPro" id="IPR050090">
    <property type="entry name" value="Tyrosine_recombinase_XerCD"/>
</dbReference>
<dbReference type="Proteomes" id="UP001320766">
    <property type="component" value="Unassembled WGS sequence"/>
</dbReference>
<keyword evidence="1 3" id="KW-0238">DNA-binding</keyword>
<dbReference type="Gene3D" id="1.10.443.10">
    <property type="entry name" value="Intergrase catalytic core"/>
    <property type="match status" value="1"/>
</dbReference>
<dbReference type="InterPro" id="IPR002104">
    <property type="entry name" value="Integrase_catalytic"/>
</dbReference>
<dbReference type="Gene3D" id="1.10.150.130">
    <property type="match status" value="1"/>
</dbReference>
<evidence type="ECO:0000256" key="3">
    <source>
        <dbReference type="PROSITE-ProRule" id="PRU01248"/>
    </source>
</evidence>
<dbReference type="InterPro" id="IPR011010">
    <property type="entry name" value="DNA_brk_join_enz"/>
</dbReference>
<evidence type="ECO:0000313" key="6">
    <source>
        <dbReference type="EMBL" id="MCP2345126.1"/>
    </source>
</evidence>
<reference evidence="6 7" key="1">
    <citation type="submission" date="2022-06" db="EMBL/GenBank/DDBJ databases">
        <title>Sequencing the genomes of 1000 actinobacteria strains.</title>
        <authorList>
            <person name="Klenk H.-P."/>
        </authorList>
    </citation>
    <scope>NUCLEOTIDE SEQUENCE [LARGE SCALE GENOMIC DNA]</scope>
    <source>
        <strain evidence="6 7">DSM 44170</strain>
    </source>
</reference>
<dbReference type="CDD" id="cd01189">
    <property type="entry name" value="INT_ICEBs1_C_like"/>
    <property type="match status" value="1"/>
</dbReference>
<keyword evidence="7" id="KW-1185">Reference proteome</keyword>
<proteinExistence type="predicted"/>
<dbReference type="SUPFAM" id="SSF56349">
    <property type="entry name" value="DNA breaking-rejoining enzymes"/>
    <property type="match status" value="1"/>
</dbReference>
<comment type="caution">
    <text evidence="6">The sequence shown here is derived from an EMBL/GenBank/DDBJ whole genome shotgun (WGS) entry which is preliminary data.</text>
</comment>
<protein>
    <submittedName>
        <fullName evidence="6">Integrase</fullName>
    </submittedName>
</protein>
<evidence type="ECO:0000259" key="5">
    <source>
        <dbReference type="PROSITE" id="PS51900"/>
    </source>
</evidence>
<feature type="domain" description="Tyr recombinase" evidence="4">
    <location>
        <begin position="171"/>
        <end position="369"/>
    </location>
</feature>
<dbReference type="PROSITE" id="PS51898">
    <property type="entry name" value="TYR_RECOMBINASE"/>
    <property type="match status" value="1"/>
</dbReference>
<feature type="domain" description="Core-binding (CB)" evidence="5">
    <location>
        <begin position="68"/>
        <end position="149"/>
    </location>
</feature>
<evidence type="ECO:0000256" key="1">
    <source>
        <dbReference type="ARBA" id="ARBA00023125"/>
    </source>
</evidence>
<dbReference type="PANTHER" id="PTHR30349:SF91">
    <property type="entry name" value="INTA PROTEIN"/>
    <property type="match status" value="1"/>
</dbReference>
<accession>A0ABT1JV30</accession>
<evidence type="ECO:0000259" key="4">
    <source>
        <dbReference type="PROSITE" id="PS51898"/>
    </source>
</evidence>
<evidence type="ECO:0000313" key="7">
    <source>
        <dbReference type="Proteomes" id="UP001320766"/>
    </source>
</evidence>
<name>A0ABT1JV30_9ACTN</name>
<dbReference type="Pfam" id="PF00589">
    <property type="entry name" value="Phage_integrase"/>
    <property type="match status" value="1"/>
</dbReference>
<evidence type="ECO:0000256" key="2">
    <source>
        <dbReference type="ARBA" id="ARBA00023172"/>
    </source>
</evidence>
<dbReference type="InterPro" id="IPR013762">
    <property type="entry name" value="Integrase-like_cat_sf"/>
</dbReference>
<sequence length="377" mass="41583">MAKILIGSYEGSIYEENGGWTGALSLGFGPDGKRKRLKRKGKTKTEVKSKLIEAVRDLERGVKAEVGYTVARCVTDFLAHGLKGKSAGTLRLYTSLATNHIVPKIGAVKLKDLAADDVDEWLEALAAHLSSETVGRTHDLLRRSIRMAQRRDKVFRNVAELVDTPEGQKGRPSKSLTLEQAVTLLKVAQQPEWRLGAYVWLCLLSGIRTEEARALTWDDVDLSQGVVYVLRADRHKGETKTSKSRRGFGIAKLAVSALAAHKVRQAAERLAAGKAWRDNNLVFCHGDGSPFDPAQVRYDFRKITTAAGLGDDWVPRELRHTFVSLMSNHGGVAIEKISDLVGHSSTAITETIYRHELRPVIMDGAQAMDKIFVFKSA</sequence>
<keyword evidence="2" id="KW-0233">DNA recombination</keyword>
<gene>
    <name evidence="6" type="ORF">HD595_001248</name>
</gene>
<dbReference type="InterPro" id="IPR010998">
    <property type="entry name" value="Integrase_recombinase_N"/>
</dbReference>
<dbReference type="InterPro" id="IPR044068">
    <property type="entry name" value="CB"/>
</dbReference>